<reference evidence="19" key="2">
    <citation type="journal article" date="2021" name="PeerJ">
        <title>Extensive microbial diversity within the chicken gut microbiome revealed by metagenomics and culture.</title>
        <authorList>
            <person name="Gilroy R."/>
            <person name="Ravi A."/>
            <person name="Getino M."/>
            <person name="Pursley I."/>
            <person name="Horton D.L."/>
            <person name="Alikhan N.F."/>
            <person name="Baker D."/>
            <person name="Gharbi K."/>
            <person name="Hall N."/>
            <person name="Watson M."/>
            <person name="Adriaenssens E.M."/>
            <person name="Foster-Nyarko E."/>
            <person name="Jarju S."/>
            <person name="Secka A."/>
            <person name="Antonio M."/>
            <person name="Oren A."/>
            <person name="Chaudhuri R.R."/>
            <person name="La Ragione R."/>
            <person name="Hildebrand F."/>
            <person name="Pallen M.J."/>
        </authorList>
    </citation>
    <scope>NUCLEOTIDE SEQUENCE</scope>
    <source>
        <strain evidence="19">2830</strain>
    </source>
</reference>
<dbReference type="InterPro" id="IPR002912">
    <property type="entry name" value="ACT_dom"/>
</dbReference>
<dbReference type="SUPFAM" id="SSF51735">
    <property type="entry name" value="NAD(P)-binding Rossmann-fold domains"/>
    <property type="match status" value="1"/>
</dbReference>
<dbReference type="PROSITE" id="PS01042">
    <property type="entry name" value="HOMOSER_DHGENASE"/>
    <property type="match status" value="1"/>
</dbReference>
<proteinExistence type="inferred from homology"/>
<evidence type="ECO:0000259" key="18">
    <source>
        <dbReference type="PROSITE" id="PS51671"/>
    </source>
</evidence>
<evidence type="ECO:0000256" key="16">
    <source>
        <dbReference type="RuleBase" id="RU000579"/>
    </source>
</evidence>
<dbReference type="Pfam" id="PF03447">
    <property type="entry name" value="NAD_binding_3"/>
    <property type="match status" value="1"/>
</dbReference>
<keyword evidence="7 16" id="KW-0028">Amino-acid biosynthesis</keyword>
<evidence type="ECO:0000256" key="10">
    <source>
        <dbReference type="ARBA" id="ARBA00023002"/>
    </source>
</evidence>
<dbReference type="PROSITE" id="PS51671">
    <property type="entry name" value="ACT"/>
    <property type="match status" value="1"/>
</dbReference>
<evidence type="ECO:0000256" key="2">
    <source>
        <dbReference type="ARBA" id="ARBA00005056"/>
    </source>
</evidence>
<evidence type="ECO:0000256" key="12">
    <source>
        <dbReference type="ARBA" id="ARBA00023167"/>
    </source>
</evidence>
<dbReference type="GO" id="GO:0004412">
    <property type="term" value="F:homoserine dehydrogenase activity"/>
    <property type="evidence" value="ECO:0007669"/>
    <property type="project" value="UniProtKB-EC"/>
</dbReference>
<dbReference type="GO" id="GO:0009086">
    <property type="term" value="P:methionine biosynthetic process"/>
    <property type="evidence" value="ECO:0007669"/>
    <property type="project" value="UniProtKB-KW"/>
</dbReference>
<dbReference type="EC" id="1.1.1.3" evidence="5 16"/>
<dbReference type="PANTHER" id="PTHR43331:SF1">
    <property type="entry name" value="HOMOSERINE DEHYDROGENASE"/>
    <property type="match status" value="1"/>
</dbReference>
<comment type="caution">
    <text evidence="19">The sequence shown here is derived from an EMBL/GenBank/DDBJ whole genome shotgun (WGS) entry which is preliminary data.</text>
</comment>
<dbReference type="Gene3D" id="3.30.360.10">
    <property type="entry name" value="Dihydrodipicolinate Reductase, domain 2"/>
    <property type="match status" value="1"/>
</dbReference>
<evidence type="ECO:0000313" key="19">
    <source>
        <dbReference type="EMBL" id="HIU10360.1"/>
    </source>
</evidence>
<keyword evidence="11" id="KW-0915">Sodium</keyword>
<comment type="pathway">
    <text evidence="2 16">Amino-acid biosynthesis; L-threonine biosynthesis; L-threonine from L-aspartate: step 3/5.</text>
</comment>
<accession>A0A9D1HJS9</accession>
<dbReference type="SUPFAM" id="SSF55347">
    <property type="entry name" value="Glyceraldehyde-3-phosphate dehydrogenase-like, C-terminal domain"/>
    <property type="match status" value="1"/>
</dbReference>
<feature type="binding site" evidence="15">
    <location>
        <position position="197"/>
    </location>
    <ligand>
        <name>L-homoserine</name>
        <dbReference type="ChEBI" id="CHEBI:57476"/>
    </ligand>
</feature>
<dbReference type="PANTHER" id="PTHR43331">
    <property type="entry name" value="HOMOSERINE DEHYDROGENASE"/>
    <property type="match status" value="1"/>
</dbReference>
<evidence type="ECO:0000256" key="6">
    <source>
        <dbReference type="ARBA" id="ARBA00013376"/>
    </source>
</evidence>
<sequence length="439" mass="46533">MDKAEKTVKVGLIGLGTVGGGTLEVLAKNSALIANRAVPIEVSRICNLNVAYAEQRIAELGLSNTTATGDYNDLINDPEIDIVIELIGGIHPALEMVTSALSAGKSVVTANKDLIASHGAELFKLANQEGVDFFFEASVAGGIPVLKALKDSLAANNILEIMGIVNGTTNYILSQMAAGGADFQPCLKRAQELGYAEADPTNDIEGFDAARKMAILASIAYNTNITEDMVYVEGITKISKFDIAYAAQLGYTIKLVGLAKPAPEDDDAIAVCVYPLMIAKEHPMAAVNDVFNAVFVKGDALGQSMLYGRGAGALPTASAVAGDVITAAKKIVNHTRGVSGLRFFEHKRVLPIGECVNKYYIRLMVQDKPKVLAQIADALAASDISLDSVIQKRVMDSGLAEIVLITHKVKEANMQEAIGRVNRLACVDTVASLIRVNDD</sequence>
<dbReference type="InterPro" id="IPR001342">
    <property type="entry name" value="HDH_cat"/>
</dbReference>
<feature type="binding site" evidence="15">
    <location>
        <begin position="13"/>
        <end position="20"/>
    </location>
    <ligand>
        <name>NADP(+)</name>
        <dbReference type="ChEBI" id="CHEBI:58349"/>
    </ligand>
</feature>
<dbReference type="GO" id="GO:0009088">
    <property type="term" value="P:threonine biosynthetic process"/>
    <property type="evidence" value="ECO:0007669"/>
    <property type="project" value="UniProtKB-KW"/>
</dbReference>
<dbReference type="InterPro" id="IPR045865">
    <property type="entry name" value="ACT-like_dom_sf"/>
</dbReference>
<dbReference type="Pfam" id="PF00742">
    <property type="entry name" value="Homoserine_dh"/>
    <property type="match status" value="1"/>
</dbReference>
<dbReference type="InterPro" id="IPR019811">
    <property type="entry name" value="HDH_CS"/>
</dbReference>
<dbReference type="Pfam" id="PF01842">
    <property type="entry name" value="ACT"/>
    <property type="match status" value="1"/>
</dbReference>
<dbReference type="NCBIfam" id="NF004976">
    <property type="entry name" value="PRK06349.1"/>
    <property type="match status" value="1"/>
</dbReference>
<keyword evidence="8 16" id="KW-0791">Threonine biosynthesis</keyword>
<keyword evidence="12 16" id="KW-0486">Methionine biosynthesis</keyword>
<evidence type="ECO:0000256" key="14">
    <source>
        <dbReference type="PIRSR" id="PIRSR000098-1"/>
    </source>
</evidence>
<feature type="active site" description="Proton donor" evidence="14">
    <location>
        <position position="212"/>
    </location>
</feature>
<keyword evidence="10 16" id="KW-0560">Oxidoreductase</keyword>
<reference evidence="19" key="1">
    <citation type="submission" date="2020-10" db="EMBL/GenBank/DDBJ databases">
        <authorList>
            <person name="Gilroy R."/>
        </authorList>
    </citation>
    <scope>NUCLEOTIDE SEQUENCE</scope>
    <source>
        <strain evidence="19">2830</strain>
    </source>
</reference>
<gene>
    <name evidence="19" type="ORF">IAB00_03825</name>
</gene>
<comment type="similarity">
    <text evidence="4 17">Belongs to the homoserine dehydrogenase family.</text>
</comment>
<dbReference type="AlphaFoldDB" id="A0A9D1HJS9"/>
<evidence type="ECO:0000256" key="4">
    <source>
        <dbReference type="ARBA" id="ARBA00006753"/>
    </source>
</evidence>
<name>A0A9D1HJS9_9FIRM</name>
<evidence type="ECO:0000256" key="9">
    <source>
        <dbReference type="ARBA" id="ARBA00022857"/>
    </source>
</evidence>
<feature type="domain" description="ACT" evidence="18">
    <location>
        <begin position="360"/>
        <end position="435"/>
    </location>
</feature>
<evidence type="ECO:0000256" key="13">
    <source>
        <dbReference type="ARBA" id="ARBA00048841"/>
    </source>
</evidence>
<dbReference type="EMBL" id="DVMH01000021">
    <property type="protein sequence ID" value="HIU10360.1"/>
    <property type="molecule type" value="Genomic_DNA"/>
</dbReference>
<organism evidence="19 20">
    <name type="scientific">Candidatus Avidehalobacter gallistercoris</name>
    <dbReference type="NCBI Taxonomy" id="2840694"/>
    <lineage>
        <taxon>Bacteria</taxon>
        <taxon>Bacillati</taxon>
        <taxon>Bacillota</taxon>
        <taxon>Clostridia</taxon>
        <taxon>Eubacteriales</taxon>
        <taxon>Peptococcaceae</taxon>
        <taxon>Peptococcaceae incertae sedis</taxon>
        <taxon>Candidatus Avidehalobacter</taxon>
    </lineage>
</organism>
<evidence type="ECO:0000256" key="15">
    <source>
        <dbReference type="PIRSR" id="PIRSR000098-2"/>
    </source>
</evidence>
<dbReference type="InterPro" id="IPR005106">
    <property type="entry name" value="Asp/hSer_DH_NAD-bd"/>
</dbReference>
<dbReference type="PIRSF" id="PIRSF000098">
    <property type="entry name" value="Homoser_dehydrog"/>
    <property type="match status" value="1"/>
</dbReference>
<feature type="binding site" evidence="15">
    <location>
        <position position="112"/>
    </location>
    <ligand>
        <name>NADPH</name>
        <dbReference type="ChEBI" id="CHEBI:57783"/>
    </ligand>
</feature>
<comment type="catalytic activity">
    <reaction evidence="13">
        <text>L-homoserine + NADP(+) = L-aspartate 4-semialdehyde + NADPH + H(+)</text>
        <dbReference type="Rhea" id="RHEA:15761"/>
        <dbReference type="ChEBI" id="CHEBI:15378"/>
        <dbReference type="ChEBI" id="CHEBI:57476"/>
        <dbReference type="ChEBI" id="CHEBI:57783"/>
        <dbReference type="ChEBI" id="CHEBI:58349"/>
        <dbReference type="ChEBI" id="CHEBI:537519"/>
        <dbReference type="EC" id="1.1.1.3"/>
    </reaction>
    <physiologicalReaction direction="right-to-left" evidence="13">
        <dbReference type="Rhea" id="RHEA:15763"/>
    </physiologicalReaction>
</comment>
<dbReference type="FunFam" id="3.30.360.10:FF:000005">
    <property type="entry name" value="Homoserine dehydrogenase"/>
    <property type="match status" value="1"/>
</dbReference>
<dbReference type="Gene3D" id="3.40.50.720">
    <property type="entry name" value="NAD(P)-binding Rossmann-like Domain"/>
    <property type="match status" value="1"/>
</dbReference>
<dbReference type="SUPFAM" id="SSF55021">
    <property type="entry name" value="ACT-like"/>
    <property type="match status" value="1"/>
</dbReference>
<evidence type="ECO:0000256" key="8">
    <source>
        <dbReference type="ARBA" id="ARBA00022697"/>
    </source>
</evidence>
<dbReference type="GO" id="GO:0050661">
    <property type="term" value="F:NADP binding"/>
    <property type="evidence" value="ECO:0007669"/>
    <property type="project" value="InterPro"/>
</dbReference>
<evidence type="ECO:0000256" key="1">
    <source>
        <dbReference type="ARBA" id="ARBA00001920"/>
    </source>
</evidence>
<evidence type="ECO:0000256" key="11">
    <source>
        <dbReference type="ARBA" id="ARBA00023053"/>
    </source>
</evidence>
<evidence type="ECO:0000256" key="7">
    <source>
        <dbReference type="ARBA" id="ARBA00022605"/>
    </source>
</evidence>
<keyword evidence="9 15" id="KW-0521">NADP</keyword>
<evidence type="ECO:0000256" key="17">
    <source>
        <dbReference type="RuleBase" id="RU004171"/>
    </source>
</evidence>
<evidence type="ECO:0000313" key="20">
    <source>
        <dbReference type="Proteomes" id="UP000824124"/>
    </source>
</evidence>
<dbReference type="InterPro" id="IPR016204">
    <property type="entry name" value="HDH"/>
</dbReference>
<evidence type="ECO:0000256" key="3">
    <source>
        <dbReference type="ARBA" id="ARBA00005062"/>
    </source>
</evidence>
<dbReference type="Proteomes" id="UP000824124">
    <property type="component" value="Unassembled WGS sequence"/>
</dbReference>
<comment type="pathway">
    <text evidence="3 16">Amino-acid biosynthesis; L-methionine biosynthesis via de novo pathway; L-homoserine from L-aspartate: step 3/3.</text>
</comment>
<dbReference type="InterPro" id="IPR036291">
    <property type="entry name" value="NAD(P)-bd_dom_sf"/>
</dbReference>
<evidence type="ECO:0000256" key="5">
    <source>
        <dbReference type="ARBA" id="ARBA00013213"/>
    </source>
</evidence>
<dbReference type="CDD" id="cd04881">
    <property type="entry name" value="ACT_HSDH-Hom"/>
    <property type="match status" value="1"/>
</dbReference>
<dbReference type="Gene3D" id="3.30.70.260">
    <property type="match status" value="1"/>
</dbReference>
<comment type="cofactor">
    <cofactor evidence="1">
        <name>a metal cation</name>
        <dbReference type="ChEBI" id="CHEBI:25213"/>
    </cofactor>
</comment>
<protein>
    <recommendedName>
        <fullName evidence="6 16">Homoserine dehydrogenase</fullName>
        <ecNumber evidence="5 16">1.1.1.3</ecNumber>
    </recommendedName>
</protein>